<protein>
    <submittedName>
        <fullName evidence="3">Uncharacterized protein</fullName>
    </submittedName>
</protein>
<reference evidence="3 4" key="1">
    <citation type="submission" date="2019-06" db="EMBL/GenBank/DDBJ databases">
        <title>Sequencing the genomes of 1000 actinobacteria strains.</title>
        <authorList>
            <person name="Klenk H.-P."/>
        </authorList>
    </citation>
    <scope>NUCLEOTIDE SEQUENCE [LARGE SCALE GENOMIC DNA]</scope>
    <source>
        <strain evidence="3 4">DSM 45928</strain>
    </source>
</reference>
<gene>
    <name evidence="3" type="ORF">FB566_1155</name>
</gene>
<evidence type="ECO:0000313" key="4">
    <source>
        <dbReference type="Proteomes" id="UP000317043"/>
    </source>
</evidence>
<evidence type="ECO:0000313" key="3">
    <source>
        <dbReference type="EMBL" id="TQL75644.1"/>
    </source>
</evidence>
<evidence type="ECO:0000256" key="2">
    <source>
        <dbReference type="SAM" id="Phobius"/>
    </source>
</evidence>
<keyword evidence="2" id="KW-0812">Transmembrane</keyword>
<feature type="transmembrane region" description="Helical" evidence="2">
    <location>
        <begin position="55"/>
        <end position="75"/>
    </location>
</feature>
<keyword evidence="2" id="KW-0472">Membrane</keyword>
<feature type="transmembrane region" description="Helical" evidence="2">
    <location>
        <begin position="28"/>
        <end position="49"/>
    </location>
</feature>
<dbReference type="RefSeq" id="WP_142035840.1">
    <property type="nucleotide sequence ID" value="NZ_JBHTGS010000001.1"/>
</dbReference>
<keyword evidence="4" id="KW-1185">Reference proteome</keyword>
<dbReference type="EMBL" id="VFOW01000001">
    <property type="protein sequence ID" value="TQL75644.1"/>
    <property type="molecule type" value="Genomic_DNA"/>
</dbReference>
<evidence type="ECO:0000256" key="1">
    <source>
        <dbReference type="SAM" id="MobiDB-lite"/>
    </source>
</evidence>
<dbReference type="InParanoid" id="A0A543ASU2"/>
<keyword evidence="2" id="KW-1133">Transmembrane helix</keyword>
<dbReference type="Proteomes" id="UP000317043">
    <property type="component" value="Unassembled WGS sequence"/>
</dbReference>
<feature type="region of interest" description="Disordered" evidence="1">
    <location>
        <begin position="120"/>
        <end position="143"/>
    </location>
</feature>
<feature type="compositionally biased region" description="Basic and acidic residues" evidence="1">
    <location>
        <begin position="124"/>
        <end position="136"/>
    </location>
</feature>
<name>A0A543ASU2_9ACTN</name>
<comment type="caution">
    <text evidence="3">The sequence shown here is derived from an EMBL/GenBank/DDBJ whole genome shotgun (WGS) entry which is preliminary data.</text>
</comment>
<proteinExistence type="predicted"/>
<dbReference type="OrthoDB" id="5194462at2"/>
<accession>A0A543ASU2</accession>
<sequence length="265" mass="28548">MPSRPIQVDMPARVTAVDGVRPGGAQRLLAAGLAALVLVAATILLIGHLRDTETIIGIGAASVVALAIAVLLWIIGGRRYRIAGHLLSIWQGRLFLTAPGRSAKAIELSRARASVRLVGGVHGGQRDRSRDDERSFPTRPVHSSMSIRPGRYFVPLHPVLRLEHLDEDTVITVELCHVASRRMRNRDQLITLAEIVEHHTADNGPRAAGQLRTLARWQRLPHILDAEPDAVVVTPPDRPTHAPVLATPVRAGVPAAEIDIPGVGG</sequence>
<organism evidence="3 4">
    <name type="scientific">Stackebrandtia endophytica</name>
    <dbReference type="NCBI Taxonomy" id="1496996"/>
    <lineage>
        <taxon>Bacteria</taxon>
        <taxon>Bacillati</taxon>
        <taxon>Actinomycetota</taxon>
        <taxon>Actinomycetes</taxon>
        <taxon>Glycomycetales</taxon>
        <taxon>Glycomycetaceae</taxon>
        <taxon>Stackebrandtia</taxon>
    </lineage>
</organism>
<dbReference type="AlphaFoldDB" id="A0A543ASU2"/>